<evidence type="ECO:0000313" key="2">
    <source>
        <dbReference type="Proteomes" id="UP000327493"/>
    </source>
</evidence>
<name>A0A5J5CB85_9PERO</name>
<dbReference type="EMBL" id="VOFY01000046">
    <property type="protein sequence ID" value="KAA8579114.1"/>
    <property type="molecule type" value="Genomic_DNA"/>
</dbReference>
<dbReference type="AlphaFoldDB" id="A0A5J5CB85"/>
<protein>
    <submittedName>
        <fullName evidence="1">Uncharacterized protein</fullName>
    </submittedName>
</protein>
<comment type="caution">
    <text evidence="1">The sequence shown here is derived from an EMBL/GenBank/DDBJ whole genome shotgun (WGS) entry which is preliminary data.</text>
</comment>
<sequence length="33" mass="3936">MDAESLRVEDSLVQMHLSCWRTPSMSARRRMVR</sequence>
<proteinExistence type="predicted"/>
<reference evidence="1 2" key="1">
    <citation type="submission" date="2019-08" db="EMBL/GenBank/DDBJ databases">
        <title>A chromosome-level genome assembly, high-density linkage maps, and genome scans reveal the genomic architecture of hybrid incompatibilities underlying speciation via character displacement in darters (Percidae: Etheostominae).</title>
        <authorList>
            <person name="Moran R.L."/>
            <person name="Catchen J.M."/>
            <person name="Fuller R.C."/>
        </authorList>
    </citation>
    <scope>NUCLEOTIDE SEQUENCE [LARGE SCALE GENOMIC DNA]</scope>
    <source>
        <strain evidence="1">EspeVRDwgs_2016</strain>
        <tissue evidence="1">Muscle</tissue>
    </source>
</reference>
<gene>
    <name evidence="1" type="ORF">FQN60_007234</name>
</gene>
<organism evidence="1 2">
    <name type="scientific">Etheostoma spectabile</name>
    <name type="common">orangethroat darter</name>
    <dbReference type="NCBI Taxonomy" id="54343"/>
    <lineage>
        <taxon>Eukaryota</taxon>
        <taxon>Metazoa</taxon>
        <taxon>Chordata</taxon>
        <taxon>Craniata</taxon>
        <taxon>Vertebrata</taxon>
        <taxon>Euteleostomi</taxon>
        <taxon>Actinopterygii</taxon>
        <taxon>Neopterygii</taxon>
        <taxon>Teleostei</taxon>
        <taxon>Neoteleostei</taxon>
        <taxon>Acanthomorphata</taxon>
        <taxon>Eupercaria</taxon>
        <taxon>Perciformes</taxon>
        <taxon>Percoidei</taxon>
        <taxon>Percidae</taxon>
        <taxon>Etheostomatinae</taxon>
        <taxon>Etheostoma</taxon>
    </lineage>
</organism>
<dbReference type="Proteomes" id="UP000327493">
    <property type="component" value="Unassembled WGS sequence"/>
</dbReference>
<evidence type="ECO:0000313" key="1">
    <source>
        <dbReference type="EMBL" id="KAA8579114.1"/>
    </source>
</evidence>
<accession>A0A5J5CB85</accession>
<keyword evidence="2" id="KW-1185">Reference proteome</keyword>